<evidence type="ECO:0000313" key="2">
    <source>
        <dbReference type="Proteomes" id="UP000886523"/>
    </source>
</evidence>
<sequence length="134" mass="14150">MYRYNMRSVSPQSPSKRGAFGAGVWGGESIQAHSTNTCCAIRSSTVINPTKRGCCGEYLYRPSSNRVGYSTLEPPPIVPTTILSRVPSDPLILFLAAEPRVVVVVVGTLEGIAICVCGGPTSSESSAAARVRGF</sequence>
<dbReference type="AlphaFoldDB" id="A0A9P6AHS7"/>
<dbReference type="Proteomes" id="UP000886523">
    <property type="component" value="Unassembled WGS sequence"/>
</dbReference>
<evidence type="ECO:0000313" key="1">
    <source>
        <dbReference type="EMBL" id="KAF9505589.1"/>
    </source>
</evidence>
<accession>A0A9P6AHS7</accession>
<comment type="caution">
    <text evidence="1">The sequence shown here is derived from an EMBL/GenBank/DDBJ whole genome shotgun (WGS) entry which is preliminary data.</text>
</comment>
<proteinExistence type="predicted"/>
<organism evidence="1 2">
    <name type="scientific">Hydnum rufescens UP504</name>
    <dbReference type="NCBI Taxonomy" id="1448309"/>
    <lineage>
        <taxon>Eukaryota</taxon>
        <taxon>Fungi</taxon>
        <taxon>Dikarya</taxon>
        <taxon>Basidiomycota</taxon>
        <taxon>Agaricomycotina</taxon>
        <taxon>Agaricomycetes</taxon>
        <taxon>Cantharellales</taxon>
        <taxon>Hydnaceae</taxon>
        <taxon>Hydnum</taxon>
    </lineage>
</organism>
<keyword evidence="2" id="KW-1185">Reference proteome</keyword>
<gene>
    <name evidence="1" type="ORF">BS47DRAFT_519315</name>
</gene>
<protein>
    <submittedName>
        <fullName evidence="1">Uncharacterized protein</fullName>
    </submittedName>
</protein>
<reference evidence="1" key="1">
    <citation type="journal article" date="2020" name="Nat. Commun.">
        <title>Large-scale genome sequencing of mycorrhizal fungi provides insights into the early evolution of symbiotic traits.</title>
        <authorList>
            <person name="Miyauchi S."/>
            <person name="Kiss E."/>
            <person name="Kuo A."/>
            <person name="Drula E."/>
            <person name="Kohler A."/>
            <person name="Sanchez-Garcia M."/>
            <person name="Morin E."/>
            <person name="Andreopoulos B."/>
            <person name="Barry K.W."/>
            <person name="Bonito G."/>
            <person name="Buee M."/>
            <person name="Carver A."/>
            <person name="Chen C."/>
            <person name="Cichocki N."/>
            <person name="Clum A."/>
            <person name="Culley D."/>
            <person name="Crous P.W."/>
            <person name="Fauchery L."/>
            <person name="Girlanda M."/>
            <person name="Hayes R.D."/>
            <person name="Keri Z."/>
            <person name="LaButti K."/>
            <person name="Lipzen A."/>
            <person name="Lombard V."/>
            <person name="Magnuson J."/>
            <person name="Maillard F."/>
            <person name="Murat C."/>
            <person name="Nolan M."/>
            <person name="Ohm R.A."/>
            <person name="Pangilinan J."/>
            <person name="Pereira M.F."/>
            <person name="Perotto S."/>
            <person name="Peter M."/>
            <person name="Pfister S."/>
            <person name="Riley R."/>
            <person name="Sitrit Y."/>
            <person name="Stielow J.B."/>
            <person name="Szollosi G."/>
            <person name="Zifcakova L."/>
            <person name="Stursova M."/>
            <person name="Spatafora J.W."/>
            <person name="Tedersoo L."/>
            <person name="Vaario L.M."/>
            <person name="Yamada A."/>
            <person name="Yan M."/>
            <person name="Wang P."/>
            <person name="Xu J."/>
            <person name="Bruns T."/>
            <person name="Baldrian P."/>
            <person name="Vilgalys R."/>
            <person name="Dunand C."/>
            <person name="Henrissat B."/>
            <person name="Grigoriev I.V."/>
            <person name="Hibbett D."/>
            <person name="Nagy L.G."/>
            <person name="Martin F.M."/>
        </authorList>
    </citation>
    <scope>NUCLEOTIDE SEQUENCE</scope>
    <source>
        <strain evidence="1">UP504</strain>
    </source>
</reference>
<dbReference type="EMBL" id="MU129145">
    <property type="protein sequence ID" value="KAF9505589.1"/>
    <property type="molecule type" value="Genomic_DNA"/>
</dbReference>
<name>A0A9P6AHS7_9AGAM</name>